<protein>
    <submittedName>
        <fullName evidence="1">Uncharacterized protein</fullName>
    </submittedName>
</protein>
<gene>
    <name evidence="1" type="ORF">Moror_12123</name>
</gene>
<organism evidence="1 2">
    <name type="scientific">Moniliophthora roreri (strain MCA 2997)</name>
    <name type="common">Cocoa frosty pod rot fungus</name>
    <name type="synonym">Crinipellis roreri</name>
    <dbReference type="NCBI Taxonomy" id="1381753"/>
    <lineage>
        <taxon>Eukaryota</taxon>
        <taxon>Fungi</taxon>
        <taxon>Dikarya</taxon>
        <taxon>Basidiomycota</taxon>
        <taxon>Agaricomycotina</taxon>
        <taxon>Agaricomycetes</taxon>
        <taxon>Agaricomycetidae</taxon>
        <taxon>Agaricales</taxon>
        <taxon>Marasmiineae</taxon>
        <taxon>Marasmiaceae</taxon>
        <taxon>Moniliophthora</taxon>
    </lineage>
</organism>
<accession>V2XPA9</accession>
<comment type="caution">
    <text evidence="1">The sequence shown here is derived from an EMBL/GenBank/DDBJ whole genome shotgun (WGS) entry which is preliminary data.</text>
</comment>
<dbReference type="STRING" id="1381753.V2XPA9"/>
<dbReference type="AlphaFoldDB" id="V2XPA9"/>
<proteinExistence type="predicted"/>
<reference evidence="1 2" key="1">
    <citation type="journal article" date="2014" name="BMC Genomics">
        <title>Genome and secretome analysis of the hemibiotrophic fungal pathogen, Moniliophthora roreri, which causes frosty pod rot disease of cacao: mechanisms of the biotrophic and necrotrophic phases.</title>
        <authorList>
            <person name="Meinhardt L.W."/>
            <person name="Costa G.G.L."/>
            <person name="Thomazella D.P.T."/>
            <person name="Teixeira P.J.P.L."/>
            <person name="Carazzolle M.F."/>
            <person name="Schuster S.C."/>
            <person name="Carlson J.E."/>
            <person name="Guiltinan M.J."/>
            <person name="Mieczkowski P."/>
            <person name="Farmer A."/>
            <person name="Ramaraj T."/>
            <person name="Crozier J."/>
            <person name="Davis R.E."/>
            <person name="Shao J."/>
            <person name="Melnick R.L."/>
            <person name="Pereira G.A.G."/>
            <person name="Bailey B.A."/>
        </authorList>
    </citation>
    <scope>NUCLEOTIDE SEQUENCE [LARGE SCALE GENOMIC DNA]</scope>
    <source>
        <strain evidence="1 2">MCA 2997</strain>
    </source>
</reference>
<dbReference type="Proteomes" id="UP000017559">
    <property type="component" value="Unassembled WGS sequence"/>
</dbReference>
<keyword evidence="2" id="KW-1185">Reference proteome</keyword>
<evidence type="ECO:0000313" key="1">
    <source>
        <dbReference type="EMBL" id="ESK81309.1"/>
    </source>
</evidence>
<sequence length="92" mass="10480">MLKEHLVCSVYGYVVDSDKVRAALGSTSLTPVQNAFLDAFLQYGFQIYEMLTIDPLYELELGVWKAILIYEIHCIYAHKDKADAVTTLDDQF</sequence>
<dbReference type="OrthoDB" id="3269417at2759"/>
<dbReference type="EMBL" id="AWSO01002555">
    <property type="protein sequence ID" value="ESK81309.1"/>
    <property type="molecule type" value="Genomic_DNA"/>
</dbReference>
<dbReference type="HOGENOM" id="CLU_2413782_0_0_1"/>
<name>V2XPA9_MONRO</name>
<dbReference type="KEGG" id="mrr:Moror_12123"/>
<evidence type="ECO:0000313" key="2">
    <source>
        <dbReference type="Proteomes" id="UP000017559"/>
    </source>
</evidence>